<reference evidence="2" key="1">
    <citation type="journal article" date="2019" name="Sci. Rep.">
        <title>Draft genome of Tanacetum cinerariifolium, the natural source of mosquito coil.</title>
        <authorList>
            <person name="Yamashiro T."/>
            <person name="Shiraishi A."/>
            <person name="Satake H."/>
            <person name="Nakayama K."/>
        </authorList>
    </citation>
    <scope>NUCLEOTIDE SEQUENCE</scope>
</reference>
<keyword evidence="1" id="KW-0175">Coiled coil</keyword>
<protein>
    <recommendedName>
        <fullName evidence="3">Retrotransposon gag domain-containing protein</fullName>
    </recommendedName>
</protein>
<proteinExistence type="predicted"/>
<dbReference type="AlphaFoldDB" id="A0A699QMQ5"/>
<evidence type="ECO:0000313" key="2">
    <source>
        <dbReference type="EMBL" id="GFC71959.1"/>
    </source>
</evidence>
<sequence>MGISNLSHTLADIKQLVEDLKQTMKICTKNQEFLLEELQQLNGQNLVVNANNEEVILGIYNEKETRKIDDLSGAQKVFDQMSLDKILNNKGTVREYYDRFNVLFGDKGYSEGFRVDLFVLCLRLDIKRELVCLHSLFLEAYLLAKFQELVY</sequence>
<gene>
    <name evidence="2" type="ORF">Tci_843929</name>
</gene>
<accession>A0A699QMQ5</accession>
<organism evidence="2">
    <name type="scientific">Tanacetum cinerariifolium</name>
    <name type="common">Dalmatian daisy</name>
    <name type="synonym">Chrysanthemum cinerariifolium</name>
    <dbReference type="NCBI Taxonomy" id="118510"/>
    <lineage>
        <taxon>Eukaryota</taxon>
        <taxon>Viridiplantae</taxon>
        <taxon>Streptophyta</taxon>
        <taxon>Embryophyta</taxon>
        <taxon>Tracheophyta</taxon>
        <taxon>Spermatophyta</taxon>
        <taxon>Magnoliopsida</taxon>
        <taxon>eudicotyledons</taxon>
        <taxon>Gunneridae</taxon>
        <taxon>Pentapetalae</taxon>
        <taxon>asterids</taxon>
        <taxon>campanulids</taxon>
        <taxon>Asterales</taxon>
        <taxon>Asteraceae</taxon>
        <taxon>Asteroideae</taxon>
        <taxon>Anthemideae</taxon>
        <taxon>Anthemidinae</taxon>
        <taxon>Tanacetum</taxon>
    </lineage>
</organism>
<comment type="caution">
    <text evidence="2">The sequence shown here is derived from an EMBL/GenBank/DDBJ whole genome shotgun (WGS) entry which is preliminary data.</text>
</comment>
<evidence type="ECO:0000256" key="1">
    <source>
        <dbReference type="SAM" id="Coils"/>
    </source>
</evidence>
<dbReference type="EMBL" id="BKCJ011035689">
    <property type="protein sequence ID" value="GFC71959.1"/>
    <property type="molecule type" value="Genomic_DNA"/>
</dbReference>
<feature type="non-terminal residue" evidence="2">
    <location>
        <position position="151"/>
    </location>
</feature>
<name>A0A699QMQ5_TANCI</name>
<feature type="coiled-coil region" evidence="1">
    <location>
        <begin position="3"/>
        <end position="30"/>
    </location>
</feature>
<evidence type="ECO:0008006" key="3">
    <source>
        <dbReference type="Google" id="ProtNLM"/>
    </source>
</evidence>